<keyword evidence="2" id="KW-1185">Reference proteome</keyword>
<evidence type="ECO:0000313" key="2">
    <source>
        <dbReference type="Proteomes" id="UP001057998"/>
    </source>
</evidence>
<evidence type="ECO:0000313" key="1">
    <source>
        <dbReference type="EMBL" id="UTV29952.1"/>
    </source>
</evidence>
<accession>A0ABY5GN26</accession>
<reference evidence="1" key="1">
    <citation type="submission" date="2022-07" db="EMBL/GenBank/DDBJ databases">
        <title>Genome sequencing of Photobacterium atrarenae GJH2-4.</title>
        <authorList>
            <person name="Park S.-J."/>
        </authorList>
    </citation>
    <scope>NUCLEOTIDE SEQUENCE</scope>
    <source>
        <strain evidence="1">GJH2-4</strain>
    </source>
</reference>
<dbReference type="EMBL" id="CP101509">
    <property type="protein sequence ID" value="UTV29952.1"/>
    <property type="molecule type" value="Genomic_DNA"/>
</dbReference>
<proteinExistence type="predicted"/>
<dbReference type="Proteomes" id="UP001057998">
    <property type="component" value="Chromosome 2"/>
</dbReference>
<protein>
    <submittedName>
        <fullName evidence="1">Uncharacterized protein</fullName>
    </submittedName>
</protein>
<gene>
    <name evidence="1" type="ORF">NNL38_23430</name>
</gene>
<dbReference type="RefSeq" id="WP_255391289.1">
    <property type="nucleotide sequence ID" value="NZ_CP101509.1"/>
</dbReference>
<organism evidence="1 2">
    <name type="scientific">Photobacterium atrarenae</name>
    <dbReference type="NCBI Taxonomy" id="865757"/>
    <lineage>
        <taxon>Bacteria</taxon>
        <taxon>Pseudomonadati</taxon>
        <taxon>Pseudomonadota</taxon>
        <taxon>Gammaproteobacteria</taxon>
        <taxon>Vibrionales</taxon>
        <taxon>Vibrionaceae</taxon>
        <taxon>Photobacterium</taxon>
    </lineage>
</organism>
<name>A0ABY5GN26_9GAMM</name>
<sequence>MKIREIVEETLRDSGSGKSADTCAKSILCNLIKENEPFQAIELKSLEHLLLMMKESTFPHVYGEGGVFYFSAYYFHDGRYPVGRNYFIREADLLKIARLHAYFKSNGLELPIIPPNQLGKKISQDGFEARIREFRQRQSRETEMFKDLFEGRSQSTSVEKSMFLNSPGCLVCGDNNFRMMCYTLSATKGFMVGFNLCDNHMEVAISENSLLEYLAKLFKQPPPFQLVPLKAKEHFELVLSWLPKELGCKVEKTNANTMTLVRPSGLKGIFRLDSPGNYAYMIFGSDGKEVARIDSADHHNVNFGPDHLHVDLTKKKGKIESSFTIGSPLIDTKKILELIELKEAEFES</sequence>